<dbReference type="Proteomes" id="UP001055172">
    <property type="component" value="Unassembled WGS sequence"/>
</dbReference>
<organism evidence="1 2">
    <name type="scientific">Colletotrichum liriopes</name>
    <dbReference type="NCBI Taxonomy" id="708192"/>
    <lineage>
        <taxon>Eukaryota</taxon>
        <taxon>Fungi</taxon>
        <taxon>Dikarya</taxon>
        <taxon>Ascomycota</taxon>
        <taxon>Pezizomycotina</taxon>
        <taxon>Sordariomycetes</taxon>
        <taxon>Hypocreomycetidae</taxon>
        <taxon>Glomerellales</taxon>
        <taxon>Glomerellaceae</taxon>
        <taxon>Colletotrichum</taxon>
        <taxon>Colletotrichum spaethianum species complex</taxon>
    </lineage>
</organism>
<dbReference type="PROSITE" id="PS51257">
    <property type="entry name" value="PROKAR_LIPOPROTEIN"/>
    <property type="match status" value="1"/>
</dbReference>
<protein>
    <submittedName>
        <fullName evidence="1">Uncharacterized protein</fullName>
    </submittedName>
</protein>
<dbReference type="EMBL" id="BPPX01000006">
    <property type="protein sequence ID" value="GJC81120.1"/>
    <property type="molecule type" value="Genomic_DNA"/>
</dbReference>
<name>A0AA37GI92_9PEZI</name>
<evidence type="ECO:0000313" key="2">
    <source>
        <dbReference type="Proteomes" id="UP001055172"/>
    </source>
</evidence>
<gene>
    <name evidence="1" type="ORF">ColLi_03958</name>
</gene>
<proteinExistence type="predicted"/>
<evidence type="ECO:0000313" key="1">
    <source>
        <dbReference type="EMBL" id="GJC81120.1"/>
    </source>
</evidence>
<dbReference type="AlphaFoldDB" id="A0AA37GI92"/>
<sequence length="59" mass="6320">MSAQKTGVMVDVEGFPASQQLVLFHFTCGCRAISDAVVGYFAKVQDMDGVGHLIRSSTI</sequence>
<comment type="caution">
    <text evidence="1">The sequence shown here is derived from an EMBL/GenBank/DDBJ whole genome shotgun (WGS) entry which is preliminary data.</text>
</comment>
<keyword evidence="2" id="KW-1185">Reference proteome</keyword>
<reference evidence="1 2" key="1">
    <citation type="submission" date="2021-07" db="EMBL/GenBank/DDBJ databases">
        <title>Genome data of Colletotrichum spaethianum.</title>
        <authorList>
            <person name="Utami Y.D."/>
            <person name="Hiruma K."/>
        </authorList>
    </citation>
    <scope>NUCLEOTIDE SEQUENCE [LARGE SCALE GENOMIC DNA]</scope>
    <source>
        <strain evidence="1 2">MAFF 242679</strain>
    </source>
</reference>
<accession>A0AA37GI92</accession>